<comment type="caution">
    <text evidence="1">The sequence shown here is derived from an EMBL/GenBank/DDBJ whole genome shotgun (WGS) entry which is preliminary data.</text>
</comment>
<keyword evidence="2" id="KW-1185">Reference proteome</keyword>
<dbReference type="EMBL" id="JBFNQN010000005">
    <property type="protein sequence ID" value="MEW9264674.1"/>
    <property type="molecule type" value="Genomic_DNA"/>
</dbReference>
<gene>
    <name evidence="1" type="ORF">AB1207_07940</name>
</gene>
<proteinExistence type="predicted"/>
<organism evidence="1 2">
    <name type="scientific">Kineococcus endophyticus</name>
    <dbReference type="NCBI Taxonomy" id="1181883"/>
    <lineage>
        <taxon>Bacteria</taxon>
        <taxon>Bacillati</taxon>
        <taxon>Actinomycetota</taxon>
        <taxon>Actinomycetes</taxon>
        <taxon>Kineosporiales</taxon>
        <taxon>Kineosporiaceae</taxon>
        <taxon>Kineococcus</taxon>
    </lineage>
</organism>
<sequence length="49" mass="5794">MGGKKKDLWPKSKCCESKDKCRRCPLRMLKEGTMPEGWTVKRRRLVKVD</sequence>
<evidence type="ECO:0000313" key="1">
    <source>
        <dbReference type="EMBL" id="MEW9264674.1"/>
    </source>
</evidence>
<dbReference type="RefSeq" id="WP_367637460.1">
    <property type="nucleotide sequence ID" value="NZ_JBFNQN010000005.1"/>
</dbReference>
<evidence type="ECO:0000313" key="2">
    <source>
        <dbReference type="Proteomes" id="UP001555826"/>
    </source>
</evidence>
<protein>
    <submittedName>
        <fullName evidence="1">Uncharacterized protein</fullName>
    </submittedName>
</protein>
<dbReference type="Proteomes" id="UP001555826">
    <property type="component" value="Unassembled WGS sequence"/>
</dbReference>
<accession>A0ABV3P4X1</accession>
<name>A0ABV3P4X1_9ACTN</name>
<reference evidence="1 2" key="1">
    <citation type="submission" date="2024-07" db="EMBL/GenBank/DDBJ databases">
        <authorList>
            <person name="Thanompreechachai J."/>
            <person name="Duangmal K."/>
        </authorList>
    </citation>
    <scope>NUCLEOTIDE SEQUENCE [LARGE SCALE GENOMIC DNA]</scope>
    <source>
        <strain evidence="1 2">KCTC 19886</strain>
    </source>
</reference>